<comment type="similarity">
    <text evidence="2">Belongs to the cytochrome P450 family.</text>
</comment>
<keyword evidence="6" id="KW-0560">Oxidoreductase</keyword>
<gene>
    <name evidence="8" type="ORF">PG996_004608</name>
</gene>
<dbReference type="Pfam" id="PF00067">
    <property type="entry name" value="p450"/>
    <property type="match status" value="1"/>
</dbReference>
<dbReference type="PANTHER" id="PTHR24304">
    <property type="entry name" value="CYTOCHROME P450 FAMILY 7"/>
    <property type="match status" value="1"/>
</dbReference>
<keyword evidence="7" id="KW-0732">Signal</keyword>
<keyword evidence="3" id="KW-0349">Heme</keyword>
<dbReference type="PANTHER" id="PTHR24304:SF2">
    <property type="entry name" value="24-HYDROXYCHOLESTEROL 7-ALPHA-HYDROXYLASE"/>
    <property type="match status" value="1"/>
</dbReference>
<organism evidence="8 9">
    <name type="scientific">Apiospora saccharicola</name>
    <dbReference type="NCBI Taxonomy" id="335842"/>
    <lineage>
        <taxon>Eukaryota</taxon>
        <taxon>Fungi</taxon>
        <taxon>Dikarya</taxon>
        <taxon>Ascomycota</taxon>
        <taxon>Pezizomycotina</taxon>
        <taxon>Sordariomycetes</taxon>
        <taxon>Xylariomycetidae</taxon>
        <taxon>Amphisphaeriales</taxon>
        <taxon>Apiosporaceae</taxon>
        <taxon>Apiospora</taxon>
    </lineage>
</organism>
<keyword evidence="5" id="KW-0408">Iron</keyword>
<feature type="chain" id="PRO_5047521907" description="Cytochrome P450" evidence="7">
    <location>
        <begin position="21"/>
        <end position="538"/>
    </location>
</feature>
<comment type="cofactor">
    <cofactor evidence="1">
        <name>heme</name>
        <dbReference type="ChEBI" id="CHEBI:30413"/>
    </cofactor>
</comment>
<comment type="caution">
    <text evidence="8">The sequence shown here is derived from an EMBL/GenBank/DDBJ whole genome shotgun (WGS) entry which is preliminary data.</text>
</comment>
<dbReference type="EMBL" id="JAQQWM010000002">
    <property type="protein sequence ID" value="KAK8078438.1"/>
    <property type="molecule type" value="Genomic_DNA"/>
</dbReference>
<keyword evidence="6" id="KW-0503">Monooxygenase</keyword>
<reference evidence="8 9" key="1">
    <citation type="submission" date="2023-01" db="EMBL/GenBank/DDBJ databases">
        <title>Analysis of 21 Apiospora genomes using comparative genomics revels a genus with tremendous synthesis potential of carbohydrate active enzymes and secondary metabolites.</title>
        <authorList>
            <person name="Sorensen T."/>
        </authorList>
    </citation>
    <scope>NUCLEOTIDE SEQUENCE [LARGE SCALE GENOMIC DNA]</scope>
    <source>
        <strain evidence="8 9">CBS 83171</strain>
    </source>
</reference>
<evidence type="ECO:0000256" key="3">
    <source>
        <dbReference type="ARBA" id="ARBA00022617"/>
    </source>
</evidence>
<evidence type="ECO:0000256" key="5">
    <source>
        <dbReference type="ARBA" id="ARBA00023004"/>
    </source>
</evidence>
<feature type="signal peptide" evidence="7">
    <location>
        <begin position="1"/>
        <end position="20"/>
    </location>
</feature>
<dbReference type="CDD" id="cd11040">
    <property type="entry name" value="CYP7_CYP8-like"/>
    <property type="match status" value="1"/>
</dbReference>
<evidence type="ECO:0000313" key="8">
    <source>
        <dbReference type="EMBL" id="KAK8078438.1"/>
    </source>
</evidence>
<accession>A0ABR1W8D9</accession>
<dbReference type="InterPro" id="IPR001128">
    <property type="entry name" value="Cyt_P450"/>
</dbReference>
<evidence type="ECO:0000256" key="4">
    <source>
        <dbReference type="ARBA" id="ARBA00022723"/>
    </source>
</evidence>
<sequence length="538" mass="60547">MIALLILVIPLVVFLASVHRQSTPNQPPRLGETIPFISNVWQFMTAKNRFIMRVSMALRTSPIVQCQLGPLKSYFVTGSEHVPMLFKSTMFTSDPWVIHIIKHTAGYFPVDVAKFLRDDSGSSRQPRVRSTKDTIPASERIWYALHQNYNATLSGPQSVKTVCTSYQTFFEQQLTTVLAAKGNSELLLFDFIKKNMSRAAVCAMFGPDIIDTNPGFMEAFWKYEGLSEPLTFGLPSWLNREGIEARNTVRDMCTRWYKCANYEFAWERLEADQDTIWEPIFGSSLSRGLARWGKSFDFSTEGMGPVYTLFLIALNSNTVPICTWVMMELIKDPDLLQAVRRETTRSTVLSGASTQTLDEQKITSIPLLQSIYAETLRLHVGILITRTSLVPVTVAGYSFPAGTVFHAPTQVAHLDEITWGVPGHPASEFWAYRHTQERITKNEKGEVEKHLEFSLKGPPGAFFPYGGGTAMCAGRNFAKAEVLLTVAILVSKLDIKFLEWLKPDGSPSDRPAWDDTWYTNAVAAPPDREMKVQWETLA</sequence>
<evidence type="ECO:0008006" key="10">
    <source>
        <dbReference type="Google" id="ProtNLM"/>
    </source>
</evidence>
<dbReference type="Proteomes" id="UP001446871">
    <property type="component" value="Unassembled WGS sequence"/>
</dbReference>
<evidence type="ECO:0000256" key="2">
    <source>
        <dbReference type="ARBA" id="ARBA00010617"/>
    </source>
</evidence>
<name>A0ABR1W8D9_9PEZI</name>
<evidence type="ECO:0000256" key="6">
    <source>
        <dbReference type="ARBA" id="ARBA00023033"/>
    </source>
</evidence>
<keyword evidence="9" id="KW-1185">Reference proteome</keyword>
<evidence type="ECO:0000256" key="7">
    <source>
        <dbReference type="SAM" id="SignalP"/>
    </source>
</evidence>
<dbReference type="InterPro" id="IPR036396">
    <property type="entry name" value="Cyt_P450_sf"/>
</dbReference>
<dbReference type="InterPro" id="IPR002403">
    <property type="entry name" value="Cyt_P450_E_grp-IV"/>
</dbReference>
<dbReference type="PRINTS" id="PR00465">
    <property type="entry name" value="EP450IV"/>
</dbReference>
<proteinExistence type="inferred from homology"/>
<dbReference type="Gene3D" id="1.10.630.10">
    <property type="entry name" value="Cytochrome P450"/>
    <property type="match status" value="1"/>
</dbReference>
<evidence type="ECO:0000313" key="9">
    <source>
        <dbReference type="Proteomes" id="UP001446871"/>
    </source>
</evidence>
<protein>
    <recommendedName>
        <fullName evidence="10">Cytochrome P450</fullName>
    </recommendedName>
</protein>
<evidence type="ECO:0000256" key="1">
    <source>
        <dbReference type="ARBA" id="ARBA00001971"/>
    </source>
</evidence>
<keyword evidence="4" id="KW-0479">Metal-binding</keyword>
<dbReference type="SUPFAM" id="SSF48264">
    <property type="entry name" value="Cytochrome P450"/>
    <property type="match status" value="1"/>
</dbReference>
<dbReference type="InterPro" id="IPR050529">
    <property type="entry name" value="CYP450_sterol_14alpha_dmase"/>
</dbReference>